<dbReference type="EMBL" id="FOBS01000044">
    <property type="protein sequence ID" value="SEM76499.1"/>
    <property type="molecule type" value="Genomic_DNA"/>
</dbReference>
<evidence type="ECO:0000256" key="2">
    <source>
        <dbReference type="ARBA" id="ARBA00007367"/>
    </source>
</evidence>
<dbReference type="OrthoDB" id="9809206at2"/>
<feature type="transmembrane region" description="Helical" evidence="12">
    <location>
        <begin position="364"/>
        <end position="381"/>
    </location>
</feature>
<evidence type="ECO:0000256" key="8">
    <source>
        <dbReference type="ARBA" id="ARBA00023053"/>
    </source>
</evidence>
<feature type="transmembrane region" description="Helical" evidence="12">
    <location>
        <begin position="153"/>
        <end position="172"/>
    </location>
</feature>
<evidence type="ECO:0000313" key="14">
    <source>
        <dbReference type="EMBL" id="SEM76499.1"/>
    </source>
</evidence>
<evidence type="ECO:0000256" key="5">
    <source>
        <dbReference type="ARBA" id="ARBA00022475"/>
    </source>
</evidence>
<evidence type="ECO:0000259" key="13">
    <source>
        <dbReference type="Pfam" id="PF00999"/>
    </source>
</evidence>
<feature type="transmembrane region" description="Helical" evidence="12">
    <location>
        <begin position="265"/>
        <end position="290"/>
    </location>
</feature>
<dbReference type="InterPro" id="IPR018422">
    <property type="entry name" value="Cation/H_exchanger_CPA1"/>
</dbReference>
<keyword evidence="6 12" id="KW-0812">Transmembrane</keyword>
<dbReference type="Proteomes" id="UP000198744">
    <property type="component" value="Unassembled WGS sequence"/>
</dbReference>
<dbReference type="AlphaFoldDB" id="A0A1H8B2I4"/>
<feature type="transmembrane region" description="Helical" evidence="12">
    <location>
        <begin position="111"/>
        <end position="133"/>
    </location>
</feature>
<feature type="transmembrane region" description="Helical" evidence="12">
    <location>
        <begin position="31"/>
        <end position="51"/>
    </location>
</feature>
<evidence type="ECO:0000256" key="7">
    <source>
        <dbReference type="ARBA" id="ARBA00022989"/>
    </source>
</evidence>
<protein>
    <submittedName>
        <fullName evidence="14">Sodium/proton antiporter, CPA1 family</fullName>
    </submittedName>
</protein>
<keyword evidence="3" id="KW-0813">Transport</keyword>
<reference evidence="14 15" key="1">
    <citation type="submission" date="2016-10" db="EMBL/GenBank/DDBJ databases">
        <authorList>
            <person name="de Groot N.N."/>
        </authorList>
    </citation>
    <scope>NUCLEOTIDE SEQUENCE [LARGE SCALE GENOMIC DNA]</scope>
    <source>
        <strain evidence="14 15">DSM 8423</strain>
    </source>
</reference>
<dbReference type="GO" id="GO:0098719">
    <property type="term" value="P:sodium ion import across plasma membrane"/>
    <property type="evidence" value="ECO:0007669"/>
    <property type="project" value="TreeGrafter"/>
</dbReference>
<feature type="transmembrane region" description="Helical" evidence="12">
    <location>
        <begin position="335"/>
        <end position="358"/>
    </location>
</feature>
<evidence type="ECO:0000256" key="3">
    <source>
        <dbReference type="ARBA" id="ARBA00022448"/>
    </source>
</evidence>
<dbReference type="InterPro" id="IPR006153">
    <property type="entry name" value="Cation/H_exchanger_TM"/>
</dbReference>
<evidence type="ECO:0000256" key="9">
    <source>
        <dbReference type="ARBA" id="ARBA00023065"/>
    </source>
</evidence>
<keyword evidence="7 12" id="KW-1133">Transmembrane helix</keyword>
<feature type="transmembrane region" description="Helical" evidence="12">
    <location>
        <begin position="6"/>
        <end position="24"/>
    </location>
</feature>
<comment type="similarity">
    <text evidence="2">Belongs to the monovalent cation:proton antiporter 1 (CPA1) transporter (TC 2.A.36) family.</text>
</comment>
<feature type="transmembrane region" description="Helical" evidence="12">
    <location>
        <begin position="212"/>
        <end position="229"/>
    </location>
</feature>
<evidence type="ECO:0000313" key="15">
    <source>
        <dbReference type="Proteomes" id="UP000198744"/>
    </source>
</evidence>
<dbReference type="Pfam" id="PF00999">
    <property type="entry name" value="Na_H_Exchanger"/>
    <property type="match status" value="1"/>
</dbReference>
<feature type="transmembrane region" description="Helical" evidence="12">
    <location>
        <begin position="296"/>
        <end position="323"/>
    </location>
</feature>
<keyword evidence="5" id="KW-1003">Cell membrane</keyword>
<dbReference type="GO" id="GO:0015385">
    <property type="term" value="F:sodium:proton antiporter activity"/>
    <property type="evidence" value="ECO:0007669"/>
    <property type="project" value="InterPro"/>
</dbReference>
<keyword evidence="11" id="KW-0739">Sodium transport</keyword>
<keyword evidence="15" id="KW-1185">Reference proteome</keyword>
<dbReference type="Gene3D" id="6.10.140.1330">
    <property type="match status" value="1"/>
</dbReference>
<dbReference type="GO" id="GO:0005886">
    <property type="term" value="C:plasma membrane"/>
    <property type="evidence" value="ECO:0007669"/>
    <property type="project" value="UniProtKB-SubCell"/>
</dbReference>
<evidence type="ECO:0000256" key="11">
    <source>
        <dbReference type="ARBA" id="ARBA00023201"/>
    </source>
</evidence>
<keyword evidence="4" id="KW-0050">Antiport</keyword>
<accession>A0A1H8B2I4</accession>
<proteinExistence type="inferred from homology"/>
<gene>
    <name evidence="14" type="ORF">SAMN04489760_14412</name>
</gene>
<dbReference type="PANTHER" id="PTHR10110">
    <property type="entry name" value="SODIUM/HYDROGEN EXCHANGER"/>
    <property type="match status" value="1"/>
</dbReference>
<feature type="domain" description="Cation/H+ exchanger transmembrane" evidence="13">
    <location>
        <begin position="15"/>
        <end position="388"/>
    </location>
</feature>
<name>A0A1H8B2I4_9BACT</name>
<comment type="subcellular location">
    <subcellularLocation>
        <location evidence="1">Cell membrane</location>
        <topology evidence="1">Multi-pass membrane protein</topology>
    </subcellularLocation>
</comment>
<keyword evidence="10 12" id="KW-0472">Membrane</keyword>
<evidence type="ECO:0000256" key="6">
    <source>
        <dbReference type="ARBA" id="ARBA00022692"/>
    </source>
</evidence>
<evidence type="ECO:0000256" key="1">
    <source>
        <dbReference type="ARBA" id="ARBA00004651"/>
    </source>
</evidence>
<evidence type="ECO:0000256" key="4">
    <source>
        <dbReference type="ARBA" id="ARBA00022449"/>
    </source>
</evidence>
<keyword evidence="9" id="KW-0406">Ion transport</keyword>
<evidence type="ECO:0000256" key="10">
    <source>
        <dbReference type="ARBA" id="ARBA00023136"/>
    </source>
</evidence>
<dbReference type="RefSeq" id="WP_093884834.1">
    <property type="nucleotide sequence ID" value="NZ_FOBS01000044.1"/>
</dbReference>
<dbReference type="GO" id="GO:0051453">
    <property type="term" value="P:regulation of intracellular pH"/>
    <property type="evidence" value="ECO:0007669"/>
    <property type="project" value="TreeGrafter"/>
</dbReference>
<dbReference type="PANTHER" id="PTHR10110:SF195">
    <property type="entry name" value="NA(+)_H(+) ANTIPORTER NHAS2"/>
    <property type="match status" value="1"/>
</dbReference>
<feature type="transmembrane region" description="Helical" evidence="12">
    <location>
        <begin position="235"/>
        <end position="253"/>
    </location>
</feature>
<dbReference type="STRING" id="43775.SAMN04489760_14412"/>
<evidence type="ECO:0000256" key="12">
    <source>
        <dbReference type="SAM" id="Phobius"/>
    </source>
</evidence>
<feature type="transmembrane region" description="Helical" evidence="12">
    <location>
        <begin position="83"/>
        <end position="105"/>
    </location>
</feature>
<sequence length="403" mass="43237">MEFIIKLDRFLLILLIASMVAILTRRLKVPYSLGLVFAGIILALFPLFSNIPFTKELIFNLFLPPLVFEAAIQIRWRELRREFPLILVLVTAGLCLSAAVTALGMRYFADWAWISALLFGALISATDPVSVIATFNEAGIHSRIRLLVEAESLLNDGTAAVAFAVILASAVGGAPTLGGIAGKLALTIGGGVLCGALIAGAIMILERRAGDNLVEFTLTTVAAYGSFLIAEHFHFSGVLASLTTGLLVGNLRLMQAGSTQIRESITAYWEYLGFLANSCIFIGIGVQVSLQNFKSVLLPAIFAILLVLLGRAFAVYPFCALFGRSELLVQGKHQLVLFWGGLRGALALALAVGLPPWVPNREEIISVTFAVVAFSIFVQGMSMTPLLRRIGEIPATGASVDKE</sequence>
<keyword evidence="8" id="KW-0915">Sodium</keyword>
<dbReference type="GO" id="GO:0015386">
    <property type="term" value="F:potassium:proton antiporter activity"/>
    <property type="evidence" value="ECO:0007669"/>
    <property type="project" value="TreeGrafter"/>
</dbReference>
<feature type="transmembrane region" description="Helical" evidence="12">
    <location>
        <begin position="184"/>
        <end position="205"/>
    </location>
</feature>
<organism evidence="14 15">
    <name type="scientific">Syntrophus gentianae</name>
    <dbReference type="NCBI Taxonomy" id="43775"/>
    <lineage>
        <taxon>Bacteria</taxon>
        <taxon>Pseudomonadati</taxon>
        <taxon>Thermodesulfobacteriota</taxon>
        <taxon>Syntrophia</taxon>
        <taxon>Syntrophales</taxon>
        <taxon>Syntrophaceae</taxon>
        <taxon>Syntrophus</taxon>
    </lineage>
</organism>